<sequence length="103" mass="11260">MPQRKVVQTVIVFRDGQRIRPAIGEIFNFTQKELDSINSMNPGALDRPIIEVDAEDQAKKEKAPAQEEKAPAQEEKAPAQEEKSDAKATTKKGGKAGAADEEV</sequence>
<feature type="region of interest" description="Disordered" evidence="1">
    <location>
        <begin position="38"/>
        <end position="103"/>
    </location>
</feature>
<protein>
    <recommendedName>
        <fullName evidence="2">DUF7443 domain-containing protein</fullName>
    </recommendedName>
</protein>
<dbReference type="Proteomes" id="UP000282620">
    <property type="component" value="Segment"/>
</dbReference>
<organism evidence="3 4">
    <name type="scientific">Klebsiella phage Seifer</name>
    <dbReference type="NCBI Taxonomy" id="2315475"/>
    <lineage>
        <taxon>Viruses</taxon>
        <taxon>Duplodnaviria</taxon>
        <taxon>Heunggongvirae</taxon>
        <taxon>Uroviricota</taxon>
        <taxon>Caudoviricetes</taxon>
        <taxon>Casjensviridae</taxon>
        <taxon>Yonseivirus</taxon>
        <taxon>Yonseivirus seifer</taxon>
    </lineage>
</organism>
<evidence type="ECO:0000256" key="1">
    <source>
        <dbReference type="SAM" id="MobiDB-lite"/>
    </source>
</evidence>
<keyword evidence="4" id="KW-1185">Reference proteome</keyword>
<dbReference type="Pfam" id="PF24227">
    <property type="entry name" value="DUF7443"/>
    <property type="match status" value="1"/>
</dbReference>
<feature type="compositionally biased region" description="Basic and acidic residues" evidence="1">
    <location>
        <begin position="56"/>
        <end position="88"/>
    </location>
</feature>
<accession>A0A3B8DIA5</accession>
<evidence type="ECO:0000313" key="3">
    <source>
        <dbReference type="EMBL" id="AYJ72800.1"/>
    </source>
</evidence>
<evidence type="ECO:0000313" key="4">
    <source>
        <dbReference type="Proteomes" id="UP000282620"/>
    </source>
</evidence>
<dbReference type="EMBL" id="MH817999">
    <property type="protein sequence ID" value="AYJ72800.1"/>
    <property type="molecule type" value="Genomic_DNA"/>
</dbReference>
<evidence type="ECO:0000259" key="2">
    <source>
        <dbReference type="Pfam" id="PF24227"/>
    </source>
</evidence>
<name>A0A3B8DIA5_9CAUD</name>
<reference evidence="4" key="1">
    <citation type="submission" date="2018-08" db="EMBL/GenBank/DDBJ databases">
        <title>Complete Genome of Klebsiella pneumoniae Siphophage Seifer.</title>
        <authorList>
            <person name="Salazar A.J."/>
            <person name="Lessor L."/>
            <person name="O'Leary C.J."/>
            <person name="Gill J."/>
            <person name="Liu M."/>
        </authorList>
    </citation>
    <scope>NUCLEOTIDE SEQUENCE [LARGE SCALE GENOMIC DNA]</scope>
</reference>
<feature type="domain" description="DUF7443" evidence="2">
    <location>
        <begin position="1"/>
        <end position="52"/>
    </location>
</feature>
<gene>
    <name evidence="3" type="ORF">CPT_Seifer_018</name>
</gene>
<dbReference type="InterPro" id="IPR055866">
    <property type="entry name" value="DUF7443"/>
</dbReference>
<proteinExistence type="predicted"/>